<evidence type="ECO:0000256" key="5">
    <source>
        <dbReference type="ARBA" id="ARBA00023136"/>
    </source>
</evidence>
<dbReference type="InterPro" id="IPR036259">
    <property type="entry name" value="MFS_trans_sf"/>
</dbReference>
<feature type="transmembrane region" description="Helical" evidence="6">
    <location>
        <begin position="189"/>
        <end position="209"/>
    </location>
</feature>
<feature type="transmembrane region" description="Helical" evidence="6">
    <location>
        <begin position="32"/>
        <end position="58"/>
    </location>
</feature>
<dbReference type="InterPro" id="IPR011701">
    <property type="entry name" value="MFS"/>
</dbReference>
<name>A0A4Y9SBQ0_9BURK</name>
<evidence type="ECO:0000256" key="2">
    <source>
        <dbReference type="ARBA" id="ARBA00022448"/>
    </source>
</evidence>
<evidence type="ECO:0000313" key="9">
    <source>
        <dbReference type="Proteomes" id="UP000298438"/>
    </source>
</evidence>
<keyword evidence="9" id="KW-1185">Reference proteome</keyword>
<dbReference type="GO" id="GO:0016020">
    <property type="term" value="C:membrane"/>
    <property type="evidence" value="ECO:0007669"/>
    <property type="project" value="UniProtKB-SubCell"/>
</dbReference>
<gene>
    <name evidence="8" type="ORF">E4L96_13605</name>
</gene>
<feature type="transmembrane region" description="Helical" evidence="6">
    <location>
        <begin position="253"/>
        <end position="272"/>
    </location>
</feature>
<feature type="transmembrane region" description="Helical" evidence="6">
    <location>
        <begin position="415"/>
        <end position="437"/>
    </location>
</feature>
<dbReference type="EMBL" id="SPVF01000170">
    <property type="protein sequence ID" value="TFW18050.1"/>
    <property type="molecule type" value="Genomic_DNA"/>
</dbReference>
<organism evidence="8 9">
    <name type="scientific">Zemynaea arenosa</name>
    <dbReference type="NCBI Taxonomy" id="2561931"/>
    <lineage>
        <taxon>Bacteria</taxon>
        <taxon>Pseudomonadati</taxon>
        <taxon>Pseudomonadota</taxon>
        <taxon>Betaproteobacteria</taxon>
        <taxon>Burkholderiales</taxon>
        <taxon>Oxalobacteraceae</taxon>
        <taxon>Telluria group</taxon>
        <taxon>Zemynaea</taxon>
    </lineage>
</organism>
<dbReference type="Pfam" id="PF07690">
    <property type="entry name" value="MFS_1"/>
    <property type="match status" value="1"/>
</dbReference>
<dbReference type="Proteomes" id="UP000298438">
    <property type="component" value="Unassembled WGS sequence"/>
</dbReference>
<dbReference type="PANTHER" id="PTHR42718:SF9">
    <property type="entry name" value="MAJOR FACILITATOR SUPERFAMILY MULTIDRUG TRANSPORTER MFSC"/>
    <property type="match status" value="1"/>
</dbReference>
<proteinExistence type="predicted"/>
<comment type="caution">
    <text evidence="8">The sequence shown here is derived from an EMBL/GenBank/DDBJ whole genome shotgun (WGS) entry which is preliminary data.</text>
</comment>
<feature type="transmembrane region" description="Helical" evidence="6">
    <location>
        <begin position="70"/>
        <end position="88"/>
    </location>
</feature>
<feature type="domain" description="Major facilitator superfamily (MFS) profile" evidence="7">
    <location>
        <begin position="34"/>
        <end position="531"/>
    </location>
</feature>
<feature type="transmembrane region" description="Helical" evidence="6">
    <location>
        <begin position="95"/>
        <end position="118"/>
    </location>
</feature>
<feature type="transmembrane region" description="Helical" evidence="6">
    <location>
        <begin position="124"/>
        <end position="147"/>
    </location>
</feature>
<dbReference type="GO" id="GO:0022857">
    <property type="term" value="F:transmembrane transporter activity"/>
    <property type="evidence" value="ECO:0007669"/>
    <property type="project" value="InterPro"/>
</dbReference>
<dbReference type="PROSITE" id="PS50850">
    <property type="entry name" value="MFS"/>
    <property type="match status" value="1"/>
</dbReference>
<feature type="transmembrane region" description="Helical" evidence="6">
    <location>
        <begin position="383"/>
        <end position="403"/>
    </location>
</feature>
<evidence type="ECO:0000256" key="1">
    <source>
        <dbReference type="ARBA" id="ARBA00004141"/>
    </source>
</evidence>
<dbReference type="InterPro" id="IPR020846">
    <property type="entry name" value="MFS_dom"/>
</dbReference>
<evidence type="ECO:0000313" key="8">
    <source>
        <dbReference type="EMBL" id="TFW18050.1"/>
    </source>
</evidence>
<dbReference type="AlphaFoldDB" id="A0A4Y9SBQ0"/>
<dbReference type="Gene3D" id="1.20.1250.20">
    <property type="entry name" value="MFS general substrate transporter like domains"/>
    <property type="match status" value="1"/>
</dbReference>
<feature type="transmembrane region" description="Helical" evidence="6">
    <location>
        <begin position="324"/>
        <end position="345"/>
    </location>
</feature>
<dbReference type="OrthoDB" id="5314453at2"/>
<evidence type="ECO:0000256" key="4">
    <source>
        <dbReference type="ARBA" id="ARBA00022989"/>
    </source>
</evidence>
<feature type="transmembrane region" description="Helical" evidence="6">
    <location>
        <begin position="352"/>
        <end position="371"/>
    </location>
</feature>
<sequence>MSRYEARELLPHEKPVIPGSPATPDHPLRDRVLFFLVGVVINITGALGNALVSVNLINLQGTLGAFTTEIAWLPAAYAMTNVSMNLLLVKFRQQFGLRLFTEGFLVLYALTTFAHLFVNDLRSAIAIRAVAGVVGAALTTLGLYYTLQAFKREWRIKGIAISLGCSQLGIPIAYLFSNELLQLGEWRGLYLFELGLALVSLACVIGLPLPPSERMKSFEKMDFVTFALFAPGAALLCAAVSLGRVQWWYEQAWIGWALVGAIILLTAAMAIEHYRARPLLNLRWLASGSLLRLFLVMALVRLVLSEQGVGAVNFMRGLGMNNEQLTTLFIVVVSATVLAIVFSALTLNPQHLHEPVIVALLIMATGAFMDANSTTLTRPEQMYVSQFLLAFGGVMFMGPSVVFGMGKVLANPKNIVSFAVMLGLSQTMGGLLGAAALGTLQTAREKYHSSVLVEHLSLMDPQVAARVQQYAGAYGRTTVDPSLRNVEGLATLSQVTAREANVLAYNDVFTVIGVVAVLTALYVFAIYLYRQLQPPPPVAPSAASSSPVKT</sequence>
<reference evidence="8 9" key="1">
    <citation type="submission" date="2019-03" db="EMBL/GenBank/DDBJ databases">
        <title>Draft Genome Sequence of Massilia arenosa sp. nov., a Novel Massilia Species Isolated from a Sandy-loam Maize Soil.</title>
        <authorList>
            <person name="Raths R."/>
            <person name="Peta V."/>
            <person name="Bucking H."/>
        </authorList>
    </citation>
    <scope>NUCLEOTIDE SEQUENCE [LARGE SCALE GENOMIC DNA]</scope>
    <source>
        <strain evidence="8 9">MC02</strain>
    </source>
</reference>
<feature type="transmembrane region" description="Helical" evidence="6">
    <location>
        <begin position="508"/>
        <end position="529"/>
    </location>
</feature>
<dbReference type="SUPFAM" id="SSF103473">
    <property type="entry name" value="MFS general substrate transporter"/>
    <property type="match status" value="1"/>
</dbReference>
<feature type="transmembrane region" description="Helical" evidence="6">
    <location>
        <begin position="221"/>
        <end position="241"/>
    </location>
</feature>
<keyword evidence="4 6" id="KW-1133">Transmembrane helix</keyword>
<keyword evidence="5 6" id="KW-0472">Membrane</keyword>
<evidence type="ECO:0000256" key="6">
    <source>
        <dbReference type="SAM" id="Phobius"/>
    </source>
</evidence>
<comment type="subcellular location">
    <subcellularLocation>
        <location evidence="1">Membrane</location>
        <topology evidence="1">Multi-pass membrane protein</topology>
    </subcellularLocation>
</comment>
<evidence type="ECO:0000256" key="3">
    <source>
        <dbReference type="ARBA" id="ARBA00022692"/>
    </source>
</evidence>
<accession>A0A4Y9SBQ0</accession>
<feature type="transmembrane region" description="Helical" evidence="6">
    <location>
        <begin position="284"/>
        <end position="304"/>
    </location>
</feature>
<dbReference type="PANTHER" id="PTHR42718">
    <property type="entry name" value="MAJOR FACILITATOR SUPERFAMILY MULTIDRUG TRANSPORTER MFSC"/>
    <property type="match status" value="1"/>
</dbReference>
<protein>
    <submittedName>
        <fullName evidence="8">MFS transporter</fullName>
    </submittedName>
</protein>
<dbReference type="RefSeq" id="WP_135207770.1">
    <property type="nucleotide sequence ID" value="NZ_SPVF01000170.1"/>
</dbReference>
<keyword evidence="2" id="KW-0813">Transport</keyword>
<keyword evidence="3 6" id="KW-0812">Transmembrane</keyword>
<evidence type="ECO:0000259" key="7">
    <source>
        <dbReference type="PROSITE" id="PS50850"/>
    </source>
</evidence>